<dbReference type="PANTHER" id="PTHR34473:SF2">
    <property type="entry name" value="UPF0699 TRANSMEMBRANE PROTEIN YDBT"/>
    <property type="match status" value="1"/>
</dbReference>
<organism evidence="3 4">
    <name type="scientific">Serinibacter arcticus</name>
    <dbReference type="NCBI Taxonomy" id="1655435"/>
    <lineage>
        <taxon>Bacteria</taxon>
        <taxon>Bacillati</taxon>
        <taxon>Actinomycetota</taxon>
        <taxon>Actinomycetes</taxon>
        <taxon>Micrococcales</taxon>
        <taxon>Beutenbergiaceae</taxon>
        <taxon>Serinibacter</taxon>
    </lineage>
</organism>
<dbReference type="InterPro" id="IPR005182">
    <property type="entry name" value="YdbS-like_PH"/>
</dbReference>
<sequence length="165" mass="17789">MTDPLTSPPAVVPDGDDWVPASTRLVRARIVTALVVTPLPIAAGAVLATLVSPWWWFLAAPFALGLASTLLRSRRYVAALGHVERAEELVVREGLWSRTATVIPYGRLQYVTLTEGPIDTRFGLAKLEVHTAASGSTTVPGLPVADARALRSRLSRRTRGRDEGL</sequence>
<protein>
    <submittedName>
        <fullName evidence="3">Transmembrane protein, distant homology with ydbS</fullName>
    </submittedName>
</protein>
<keyword evidence="1 3" id="KW-0812">Transmembrane</keyword>
<dbReference type="OrthoDB" id="7364633at2"/>
<comment type="caution">
    <text evidence="3">The sequence shown here is derived from an EMBL/GenBank/DDBJ whole genome shotgun (WGS) entry which is preliminary data.</text>
</comment>
<dbReference type="Pfam" id="PF03703">
    <property type="entry name" value="bPH_2"/>
    <property type="match status" value="1"/>
</dbReference>
<evidence type="ECO:0000313" key="4">
    <source>
        <dbReference type="Proteomes" id="UP000297318"/>
    </source>
</evidence>
<reference evidence="3 4" key="1">
    <citation type="submission" date="2018-11" db="EMBL/GenBank/DDBJ databases">
        <title>Complete genome sequencing of the Actinobacteria Serinibacter sp. K3-2.</title>
        <authorList>
            <person name="Rakitin A.L."/>
            <person name="Beletsky A.V."/>
            <person name="Mardanov A.V."/>
            <person name="Ravin N.V."/>
            <person name="Gromova A.S."/>
            <person name="Filippova S.N."/>
            <person name="Gal'Chenko V.F."/>
        </authorList>
    </citation>
    <scope>NUCLEOTIDE SEQUENCE [LARGE SCALE GENOMIC DNA]</scope>
    <source>
        <strain evidence="3 4">K3-2</strain>
    </source>
</reference>
<dbReference type="PANTHER" id="PTHR34473">
    <property type="entry name" value="UPF0699 TRANSMEMBRANE PROTEIN YDBS"/>
    <property type="match status" value="1"/>
</dbReference>
<dbReference type="Proteomes" id="UP000297318">
    <property type="component" value="Unassembled WGS sequence"/>
</dbReference>
<keyword evidence="1" id="KW-0472">Membrane</keyword>
<gene>
    <name evidence="3" type="ORF">SERN_2926</name>
</gene>
<dbReference type="AlphaFoldDB" id="A0A4Z1DWN0"/>
<proteinExistence type="predicted"/>
<keyword evidence="1" id="KW-1133">Transmembrane helix</keyword>
<keyword evidence="4" id="KW-1185">Reference proteome</keyword>
<evidence type="ECO:0000313" key="3">
    <source>
        <dbReference type="EMBL" id="TGO03914.1"/>
    </source>
</evidence>
<dbReference type="RefSeq" id="WP_158292683.1">
    <property type="nucleotide sequence ID" value="NZ_RHPJ01000005.1"/>
</dbReference>
<feature type="domain" description="YdbS-like PH" evidence="2">
    <location>
        <begin position="87"/>
        <end position="153"/>
    </location>
</feature>
<evidence type="ECO:0000256" key="1">
    <source>
        <dbReference type="SAM" id="Phobius"/>
    </source>
</evidence>
<accession>A0A4Z1DWN0</accession>
<feature type="transmembrane region" description="Helical" evidence="1">
    <location>
        <begin position="30"/>
        <end position="48"/>
    </location>
</feature>
<name>A0A4Z1DWN0_9MICO</name>
<dbReference type="EMBL" id="RHPJ01000005">
    <property type="protein sequence ID" value="TGO03914.1"/>
    <property type="molecule type" value="Genomic_DNA"/>
</dbReference>
<evidence type="ECO:0000259" key="2">
    <source>
        <dbReference type="Pfam" id="PF03703"/>
    </source>
</evidence>